<dbReference type="Proteomes" id="UP000321832">
    <property type="component" value="Unassembled WGS sequence"/>
</dbReference>
<dbReference type="PIRSF" id="PIRSF037442">
    <property type="entry name" value="UCP037442_abhydr"/>
    <property type="match status" value="1"/>
</dbReference>
<evidence type="ECO:0000256" key="1">
    <source>
        <dbReference type="SAM" id="MobiDB-lite"/>
    </source>
</evidence>
<dbReference type="InterPro" id="IPR029058">
    <property type="entry name" value="AB_hydrolase_fold"/>
</dbReference>
<dbReference type="InterPro" id="IPR022742">
    <property type="entry name" value="Hydrolase_4"/>
</dbReference>
<feature type="domain" description="Serine aminopeptidase S33" evidence="2">
    <location>
        <begin position="61"/>
        <end position="139"/>
    </location>
</feature>
<reference evidence="3 4" key="1">
    <citation type="submission" date="2019-08" db="EMBL/GenBank/DDBJ databases">
        <authorList>
            <person name="Khan S.A."/>
            <person name="Jeon C.O."/>
            <person name="Jeong S.E."/>
        </authorList>
    </citation>
    <scope>NUCLEOTIDE SEQUENCE [LARGE SCALE GENOMIC DNA]</scope>
    <source>
        <strain evidence="4">IMCC1728</strain>
    </source>
</reference>
<organism evidence="3 4">
    <name type="scientific">Piscinibacter aquaticus</name>
    <dbReference type="NCBI Taxonomy" id="392597"/>
    <lineage>
        <taxon>Bacteria</taxon>
        <taxon>Pseudomonadati</taxon>
        <taxon>Pseudomonadota</taxon>
        <taxon>Betaproteobacteria</taxon>
        <taxon>Burkholderiales</taxon>
        <taxon>Sphaerotilaceae</taxon>
        <taxon>Piscinibacter</taxon>
    </lineage>
</organism>
<dbReference type="SUPFAM" id="SSF53474">
    <property type="entry name" value="alpha/beta-Hydrolases"/>
    <property type="match status" value="1"/>
</dbReference>
<dbReference type="InterPro" id="IPR017208">
    <property type="entry name" value="UCP037442_abhydr"/>
</dbReference>
<name>A0A5C6U1V1_9BURK</name>
<dbReference type="Gene3D" id="3.40.50.1820">
    <property type="entry name" value="alpha/beta hydrolase"/>
    <property type="match status" value="1"/>
</dbReference>
<comment type="caution">
    <text evidence="3">The sequence shown here is derived from an EMBL/GenBank/DDBJ whole genome shotgun (WGS) entry which is preliminary data.</text>
</comment>
<feature type="region of interest" description="Disordered" evidence="1">
    <location>
        <begin position="1"/>
        <end position="22"/>
    </location>
</feature>
<dbReference type="AlphaFoldDB" id="A0A5C6U1V1"/>
<gene>
    <name evidence="3" type="ORF">FSC37_15830</name>
</gene>
<keyword evidence="4" id="KW-1185">Reference proteome</keyword>
<evidence type="ECO:0000313" key="4">
    <source>
        <dbReference type="Proteomes" id="UP000321832"/>
    </source>
</evidence>
<proteinExistence type="predicted"/>
<sequence>MSSTTIHPSVRGAAASSGHRDDGHALIAEDGRRLAASWFEPPQGSARAVALVSAATGVPRGFYAAFAQWLASRGYAVLTYDYRGIAGSREGALRRERATMRDWAVLDMSAALAAAELRREGRGLPLLLVGHSFGGNCIAFARGVERADAILGVGSQLGEPRLYPGVHGAVAQVFFRAWVPSVVAAFGHLPGWALGPGAQPLPAGVARQWGAWGLRRGWAYADPAMAPHRSASAVLAPVHLWGIDDDLTYAPPRAVDALAAQFRNAAVQRHQLAPADVGRRRLGHFGVFRRDPGPRAWARLLAPIEAATPALRTAGLQPLG</sequence>
<evidence type="ECO:0000259" key="2">
    <source>
        <dbReference type="Pfam" id="PF12146"/>
    </source>
</evidence>
<accession>A0A5C6U1V1</accession>
<dbReference type="EMBL" id="VOPW01000001">
    <property type="protein sequence ID" value="TXC66749.1"/>
    <property type="molecule type" value="Genomic_DNA"/>
</dbReference>
<dbReference type="Pfam" id="PF12146">
    <property type="entry name" value="Hydrolase_4"/>
    <property type="match status" value="1"/>
</dbReference>
<evidence type="ECO:0000313" key="3">
    <source>
        <dbReference type="EMBL" id="TXC66749.1"/>
    </source>
</evidence>
<protein>
    <recommendedName>
        <fullName evidence="2">Serine aminopeptidase S33 domain-containing protein</fullName>
    </recommendedName>
</protein>